<protein>
    <recommendedName>
        <fullName evidence="3">DDE-1 domain-containing protein</fullName>
    </recommendedName>
</protein>
<keyword evidence="2" id="KW-1185">Reference proteome</keyword>
<dbReference type="EMBL" id="JABFAC010000006">
    <property type="protein sequence ID" value="MBA0614813.1"/>
    <property type="molecule type" value="Genomic_DNA"/>
</dbReference>
<dbReference type="AlphaFoldDB" id="A0A7J8RMK4"/>
<organism evidence="1 2">
    <name type="scientific">Gossypium davidsonii</name>
    <name type="common">Davidson's cotton</name>
    <name type="synonym">Gossypium klotzschianum subsp. davidsonii</name>
    <dbReference type="NCBI Taxonomy" id="34287"/>
    <lineage>
        <taxon>Eukaryota</taxon>
        <taxon>Viridiplantae</taxon>
        <taxon>Streptophyta</taxon>
        <taxon>Embryophyta</taxon>
        <taxon>Tracheophyta</taxon>
        <taxon>Spermatophyta</taxon>
        <taxon>Magnoliopsida</taxon>
        <taxon>eudicotyledons</taxon>
        <taxon>Gunneridae</taxon>
        <taxon>Pentapetalae</taxon>
        <taxon>rosids</taxon>
        <taxon>malvids</taxon>
        <taxon>Malvales</taxon>
        <taxon>Malvaceae</taxon>
        <taxon>Malvoideae</taxon>
        <taxon>Gossypium</taxon>
    </lineage>
</organism>
<evidence type="ECO:0000313" key="2">
    <source>
        <dbReference type="Proteomes" id="UP000593561"/>
    </source>
</evidence>
<evidence type="ECO:0000313" key="1">
    <source>
        <dbReference type="EMBL" id="MBA0614813.1"/>
    </source>
</evidence>
<feature type="non-terminal residue" evidence="1">
    <location>
        <position position="81"/>
    </location>
</feature>
<gene>
    <name evidence="1" type="ORF">Godav_015054</name>
</gene>
<reference evidence="1 2" key="1">
    <citation type="journal article" date="2019" name="Genome Biol. Evol.">
        <title>Insights into the evolution of the New World diploid cottons (Gossypium, subgenus Houzingenia) based on genome sequencing.</title>
        <authorList>
            <person name="Grover C.E."/>
            <person name="Arick M.A. 2nd"/>
            <person name="Thrash A."/>
            <person name="Conover J.L."/>
            <person name="Sanders W.S."/>
            <person name="Peterson D.G."/>
            <person name="Frelichowski J.E."/>
            <person name="Scheffler J.A."/>
            <person name="Scheffler B.E."/>
            <person name="Wendel J.F."/>
        </authorList>
    </citation>
    <scope>NUCLEOTIDE SEQUENCE [LARGE SCALE GENOMIC DNA]</scope>
    <source>
        <strain evidence="1">27</strain>
        <tissue evidence="1">Leaf</tissue>
    </source>
</reference>
<name>A0A7J8RMK4_GOSDV</name>
<dbReference type="Proteomes" id="UP000593561">
    <property type="component" value="Unassembled WGS sequence"/>
</dbReference>
<comment type="caution">
    <text evidence="1">The sequence shown here is derived from an EMBL/GenBank/DDBJ whole genome shotgun (WGS) entry which is preliminary data.</text>
</comment>
<sequence length="81" mass="9306">MTSRNVLLIVDNCPAHPKQDPDDSSVLPHISPKEAFLAMDTLKNYLIQHKKNIPDLVYTFLKVKDEIIFDSLAKKKQLIIF</sequence>
<accession>A0A7J8RMK4</accession>
<evidence type="ECO:0008006" key="3">
    <source>
        <dbReference type="Google" id="ProtNLM"/>
    </source>
</evidence>
<proteinExistence type="predicted"/>